<gene>
    <name evidence="2" type="primary">Contig9168.g9808</name>
    <name evidence="2" type="ORF">STYLEM_12705</name>
</gene>
<dbReference type="InParanoid" id="A0A078AQY1"/>
<feature type="region of interest" description="Disordered" evidence="1">
    <location>
        <begin position="359"/>
        <end position="380"/>
    </location>
</feature>
<dbReference type="EMBL" id="CCKQ01012051">
    <property type="protein sequence ID" value="CDW83657.1"/>
    <property type="molecule type" value="Genomic_DNA"/>
</dbReference>
<protein>
    <submittedName>
        <fullName evidence="2">Uncharacterized protein</fullName>
    </submittedName>
</protein>
<dbReference type="Proteomes" id="UP000039865">
    <property type="component" value="Unassembled WGS sequence"/>
</dbReference>
<evidence type="ECO:0000256" key="1">
    <source>
        <dbReference type="SAM" id="MobiDB-lite"/>
    </source>
</evidence>
<dbReference type="AlphaFoldDB" id="A0A078AQY1"/>
<sequence length="478" mass="55807">MSPGDSSSDEFDEDDQEIYSQLVVDQYKLGLKEVSHNKKVLTQNYEYRAKLDAFKRLAKQIQTENNDRNYFIIHIEHEYQSQTAVDFHMKTVKLMPNEILLKSQLVGSNTYTVDLEIGINETKIKDKVARFCKTQKISTSDEASLTNYVLVTVEAQRMAVEAKKLILEIQNFKTDDMLQEFHGQKLHLINSGQAGRSNSKKSQNEVTNDAQAPKDYEIIFEKFKKYVDSKKEMLITKIYNRMKAKALPQRIFQRHQTYEDIRMKLYSNLYSSVELVLNEGYRIIKRYRKLDFYLEKLAFDRKKEVTKNNKQKNMALKILMQKQKDLAPNFQNQRRPQSNLRGGTTLDFYNNYNRISNTLDGSPDKQSINNIKSYQNTPSPDKLQAKKSIIYQNESTLIFEDRQKGELKKMMNMQNSMELDMSTKMVVPGGITAMGYSSYMGEKKSQGDYTEKSQKDMFIQSREAQSLDFIIKSYCLQK</sequence>
<reference evidence="2 3" key="1">
    <citation type="submission" date="2014-06" db="EMBL/GenBank/DDBJ databases">
        <authorList>
            <person name="Swart Estienne"/>
        </authorList>
    </citation>
    <scope>NUCLEOTIDE SEQUENCE [LARGE SCALE GENOMIC DNA]</scope>
    <source>
        <strain evidence="2 3">130c</strain>
    </source>
</reference>
<evidence type="ECO:0000313" key="2">
    <source>
        <dbReference type="EMBL" id="CDW83657.1"/>
    </source>
</evidence>
<evidence type="ECO:0000313" key="3">
    <source>
        <dbReference type="Proteomes" id="UP000039865"/>
    </source>
</evidence>
<organism evidence="2 3">
    <name type="scientific">Stylonychia lemnae</name>
    <name type="common">Ciliate</name>
    <dbReference type="NCBI Taxonomy" id="5949"/>
    <lineage>
        <taxon>Eukaryota</taxon>
        <taxon>Sar</taxon>
        <taxon>Alveolata</taxon>
        <taxon>Ciliophora</taxon>
        <taxon>Intramacronucleata</taxon>
        <taxon>Spirotrichea</taxon>
        <taxon>Stichotrichia</taxon>
        <taxon>Sporadotrichida</taxon>
        <taxon>Oxytrichidae</taxon>
        <taxon>Stylonychinae</taxon>
        <taxon>Stylonychia</taxon>
    </lineage>
</organism>
<name>A0A078AQY1_STYLE</name>
<accession>A0A078AQY1</accession>
<feature type="compositionally biased region" description="Polar residues" evidence="1">
    <location>
        <begin position="359"/>
        <end position="379"/>
    </location>
</feature>
<keyword evidence="3" id="KW-1185">Reference proteome</keyword>
<proteinExistence type="predicted"/>